<feature type="transmembrane region" description="Helical" evidence="7">
    <location>
        <begin position="600"/>
        <end position="619"/>
    </location>
</feature>
<feature type="transmembrane region" description="Helical" evidence="7">
    <location>
        <begin position="273"/>
        <end position="292"/>
    </location>
</feature>
<evidence type="ECO:0000256" key="5">
    <source>
        <dbReference type="ARBA" id="ARBA00023136"/>
    </source>
</evidence>
<dbReference type="Pfam" id="PF03176">
    <property type="entry name" value="MMPL"/>
    <property type="match status" value="2"/>
</dbReference>
<feature type="transmembrane region" description="Helical" evidence="7">
    <location>
        <begin position="631"/>
        <end position="656"/>
    </location>
</feature>
<keyword evidence="4 7" id="KW-1133">Transmembrane helix</keyword>
<dbReference type="SUPFAM" id="SSF82866">
    <property type="entry name" value="Multidrug efflux transporter AcrB transmembrane domain"/>
    <property type="match status" value="2"/>
</dbReference>
<organism evidence="9 10">
    <name type="scientific">Mycolicibacterium rutilum</name>
    <name type="common">Mycobacterium rutilum</name>
    <dbReference type="NCBI Taxonomy" id="370526"/>
    <lineage>
        <taxon>Bacteria</taxon>
        <taxon>Bacillati</taxon>
        <taxon>Actinomycetota</taxon>
        <taxon>Actinomycetes</taxon>
        <taxon>Mycobacteriales</taxon>
        <taxon>Mycobacteriaceae</taxon>
        <taxon>Mycolicibacterium</taxon>
    </lineage>
</organism>
<dbReference type="AlphaFoldDB" id="A0A1H6JAC9"/>
<dbReference type="InterPro" id="IPR004869">
    <property type="entry name" value="MMPL_dom"/>
</dbReference>
<dbReference type="Gene3D" id="1.20.1640.10">
    <property type="entry name" value="Multidrug efflux transporter AcrB transmembrane domain"/>
    <property type="match status" value="2"/>
</dbReference>
<gene>
    <name evidence="9" type="ORF">SAMN04489835_1629</name>
</gene>
<name>A0A1H6JAC9_MYCRU</name>
<feature type="transmembrane region" description="Helical" evidence="7">
    <location>
        <begin position="207"/>
        <end position="227"/>
    </location>
</feature>
<feature type="domain" description="Membrane transport protein MMPL" evidence="8">
    <location>
        <begin position="69"/>
        <end position="333"/>
    </location>
</feature>
<dbReference type="STRING" id="370526.SAMN04489835_1629"/>
<dbReference type="InterPro" id="IPR050545">
    <property type="entry name" value="Mycobact_MmpL"/>
</dbReference>
<accession>A0A1H6JAC9</accession>
<evidence type="ECO:0000256" key="2">
    <source>
        <dbReference type="ARBA" id="ARBA00022475"/>
    </source>
</evidence>
<feature type="transmembrane region" description="Helical" evidence="7">
    <location>
        <begin position="341"/>
        <end position="359"/>
    </location>
</feature>
<feature type="transmembrane region" description="Helical" evidence="7">
    <location>
        <begin position="233"/>
        <end position="252"/>
    </location>
</feature>
<feature type="transmembrane region" description="Helical" evidence="7">
    <location>
        <begin position="304"/>
        <end position="329"/>
    </location>
</feature>
<keyword evidence="5 7" id="KW-0472">Membrane</keyword>
<keyword evidence="3 7" id="KW-0812">Transmembrane</keyword>
<feature type="region of interest" description="Disordered" evidence="6">
    <location>
        <begin position="674"/>
        <end position="694"/>
    </location>
</feature>
<proteinExistence type="predicted"/>
<evidence type="ECO:0000313" key="9">
    <source>
        <dbReference type="EMBL" id="SEH57688.1"/>
    </source>
</evidence>
<evidence type="ECO:0000259" key="8">
    <source>
        <dbReference type="Pfam" id="PF03176"/>
    </source>
</evidence>
<feature type="transmembrane region" description="Helical" evidence="7">
    <location>
        <begin position="488"/>
        <end position="507"/>
    </location>
</feature>
<evidence type="ECO:0000313" key="10">
    <source>
        <dbReference type="Proteomes" id="UP000182915"/>
    </source>
</evidence>
<feature type="compositionally biased region" description="Basic and acidic residues" evidence="6">
    <location>
        <begin position="679"/>
        <end position="694"/>
    </location>
</feature>
<evidence type="ECO:0000256" key="3">
    <source>
        <dbReference type="ARBA" id="ARBA00022692"/>
    </source>
</evidence>
<dbReference type="PANTHER" id="PTHR33406:SF13">
    <property type="entry name" value="MEMBRANE PROTEIN YDFJ"/>
    <property type="match status" value="1"/>
</dbReference>
<feature type="transmembrane region" description="Helical" evidence="7">
    <location>
        <begin position="27"/>
        <end position="50"/>
    </location>
</feature>
<evidence type="ECO:0000256" key="4">
    <source>
        <dbReference type="ARBA" id="ARBA00022989"/>
    </source>
</evidence>
<sequence>MSKPATDRRQMSDVLGRLGWLCATHPWRVIAGWIAIVGIGFGLVATIGGLPEDDLDVPGMPATIGNEFLTRSFPEMADTNARVVVHSPDGEVPPAELNTLRVQLADVRGVSMVSPPRMSADGHTALIQLTYDVPAGAFRGSEGVDALREAVAPIERGGLQVEFGGQVAENVNSFGLAGELVGVVAAVCILLFAFGSIVAAGLPVATALIGVGTGYALVLILAGFTNVSTSAPSIAAMVGVGVGIDYALLLVTRFREYLPHSSGVPDAAARANGSAGVSVVFAGTMVLVSLLALRLGGIPLFATYGYATFFVVGAVMLASITLVPALCGLARWAQVVTNRPVAWGMGALIVLLLCAAPMIDMRTWPRDAASQPTSNTVRRAYDLVASSFGPGANAPFTIGVDATQVSDDQLHQTIADLRSADDVVLVSEPLFNADRTASVFTVEPATAPSDGATVDTLHRVRYAVPGGMYATGMTPYFADASERLAQRLWLVIIVVVGLAVALLTIAFRAPVVALKAAVMNLLAAAATFGVLVAVFQWGWGVGLLGLPGAVPISSWVPILVFTMLFGLSMDYEVFILSRVREEWLATKDPRQSVIRGLDSTARVITSAALIMIAVFLGFAADGDITVKMMGFGMAVAVFIDVTIIRMILVPATMALLGRFNWWLPGRLDSPAGLLAETGTAERRTPERGLVDTSP</sequence>
<evidence type="ECO:0000256" key="1">
    <source>
        <dbReference type="ARBA" id="ARBA00004651"/>
    </source>
</evidence>
<evidence type="ECO:0000256" key="7">
    <source>
        <dbReference type="SAM" id="Phobius"/>
    </source>
</evidence>
<reference evidence="10" key="1">
    <citation type="submission" date="2016-10" db="EMBL/GenBank/DDBJ databases">
        <authorList>
            <person name="Varghese N."/>
            <person name="Submissions S."/>
        </authorList>
    </citation>
    <scope>NUCLEOTIDE SEQUENCE [LARGE SCALE GENOMIC DNA]</scope>
    <source>
        <strain evidence="10">DSM 45405</strain>
    </source>
</reference>
<dbReference type="EMBL" id="LT629971">
    <property type="protein sequence ID" value="SEH57688.1"/>
    <property type="molecule type" value="Genomic_DNA"/>
</dbReference>
<dbReference type="GO" id="GO:0005886">
    <property type="term" value="C:plasma membrane"/>
    <property type="evidence" value="ECO:0007669"/>
    <property type="project" value="UniProtKB-SubCell"/>
</dbReference>
<feature type="transmembrane region" description="Helical" evidence="7">
    <location>
        <begin position="180"/>
        <end position="200"/>
    </location>
</feature>
<feature type="domain" description="Membrane transport protein MMPL" evidence="8">
    <location>
        <begin position="412"/>
        <end position="685"/>
    </location>
</feature>
<protein>
    <submittedName>
        <fullName evidence="9">Putative drug exporter of the RND superfamily</fullName>
    </submittedName>
</protein>
<feature type="transmembrane region" description="Helical" evidence="7">
    <location>
        <begin position="558"/>
        <end position="579"/>
    </location>
</feature>
<feature type="transmembrane region" description="Helical" evidence="7">
    <location>
        <begin position="519"/>
        <end position="538"/>
    </location>
</feature>
<dbReference type="PANTHER" id="PTHR33406">
    <property type="entry name" value="MEMBRANE PROTEIN MJ1562-RELATED"/>
    <property type="match status" value="1"/>
</dbReference>
<comment type="subcellular location">
    <subcellularLocation>
        <location evidence="1">Cell membrane</location>
        <topology evidence="1">Multi-pass membrane protein</topology>
    </subcellularLocation>
</comment>
<keyword evidence="10" id="KW-1185">Reference proteome</keyword>
<evidence type="ECO:0000256" key="6">
    <source>
        <dbReference type="SAM" id="MobiDB-lite"/>
    </source>
</evidence>
<keyword evidence="2" id="KW-1003">Cell membrane</keyword>
<dbReference type="Proteomes" id="UP000182915">
    <property type="component" value="Chromosome I"/>
</dbReference>